<keyword evidence="2" id="KW-0472">Membrane</keyword>
<evidence type="ECO:0000313" key="3">
    <source>
        <dbReference type="EMBL" id="TEB31053.1"/>
    </source>
</evidence>
<dbReference type="AlphaFoldDB" id="A0A4Y7TA58"/>
<dbReference type="EMBL" id="QPFP01000020">
    <property type="protein sequence ID" value="TEB31053.1"/>
    <property type="molecule type" value="Genomic_DNA"/>
</dbReference>
<evidence type="ECO:0000256" key="1">
    <source>
        <dbReference type="SAM" id="MobiDB-lite"/>
    </source>
</evidence>
<evidence type="ECO:0008006" key="5">
    <source>
        <dbReference type="Google" id="ProtNLM"/>
    </source>
</evidence>
<feature type="transmembrane region" description="Helical" evidence="2">
    <location>
        <begin position="52"/>
        <end position="72"/>
    </location>
</feature>
<feature type="transmembrane region" description="Helical" evidence="2">
    <location>
        <begin position="92"/>
        <end position="114"/>
    </location>
</feature>
<feature type="transmembrane region" description="Helical" evidence="2">
    <location>
        <begin position="20"/>
        <end position="45"/>
    </location>
</feature>
<dbReference type="OrthoDB" id="3259067at2759"/>
<organism evidence="3 4">
    <name type="scientific">Coprinellus micaceus</name>
    <name type="common">Glistening ink-cap mushroom</name>
    <name type="synonym">Coprinus micaceus</name>
    <dbReference type="NCBI Taxonomy" id="71717"/>
    <lineage>
        <taxon>Eukaryota</taxon>
        <taxon>Fungi</taxon>
        <taxon>Dikarya</taxon>
        <taxon>Basidiomycota</taxon>
        <taxon>Agaricomycotina</taxon>
        <taxon>Agaricomycetes</taxon>
        <taxon>Agaricomycetidae</taxon>
        <taxon>Agaricales</taxon>
        <taxon>Agaricineae</taxon>
        <taxon>Psathyrellaceae</taxon>
        <taxon>Coprinellus</taxon>
    </lineage>
</organism>
<feature type="transmembrane region" description="Helical" evidence="2">
    <location>
        <begin position="134"/>
        <end position="154"/>
    </location>
</feature>
<evidence type="ECO:0000313" key="4">
    <source>
        <dbReference type="Proteomes" id="UP000298030"/>
    </source>
</evidence>
<reference evidence="3 4" key="1">
    <citation type="journal article" date="2019" name="Nat. Ecol. Evol.">
        <title>Megaphylogeny resolves global patterns of mushroom evolution.</title>
        <authorList>
            <person name="Varga T."/>
            <person name="Krizsan K."/>
            <person name="Foldi C."/>
            <person name="Dima B."/>
            <person name="Sanchez-Garcia M."/>
            <person name="Sanchez-Ramirez S."/>
            <person name="Szollosi G.J."/>
            <person name="Szarkandi J.G."/>
            <person name="Papp V."/>
            <person name="Albert L."/>
            <person name="Andreopoulos W."/>
            <person name="Angelini C."/>
            <person name="Antonin V."/>
            <person name="Barry K.W."/>
            <person name="Bougher N.L."/>
            <person name="Buchanan P."/>
            <person name="Buyck B."/>
            <person name="Bense V."/>
            <person name="Catcheside P."/>
            <person name="Chovatia M."/>
            <person name="Cooper J."/>
            <person name="Damon W."/>
            <person name="Desjardin D."/>
            <person name="Finy P."/>
            <person name="Geml J."/>
            <person name="Haridas S."/>
            <person name="Hughes K."/>
            <person name="Justo A."/>
            <person name="Karasinski D."/>
            <person name="Kautmanova I."/>
            <person name="Kiss B."/>
            <person name="Kocsube S."/>
            <person name="Kotiranta H."/>
            <person name="LaButti K.M."/>
            <person name="Lechner B.E."/>
            <person name="Liimatainen K."/>
            <person name="Lipzen A."/>
            <person name="Lukacs Z."/>
            <person name="Mihaltcheva S."/>
            <person name="Morgado L.N."/>
            <person name="Niskanen T."/>
            <person name="Noordeloos M.E."/>
            <person name="Ohm R.A."/>
            <person name="Ortiz-Santana B."/>
            <person name="Ovrebo C."/>
            <person name="Racz N."/>
            <person name="Riley R."/>
            <person name="Savchenko A."/>
            <person name="Shiryaev A."/>
            <person name="Soop K."/>
            <person name="Spirin V."/>
            <person name="Szebenyi C."/>
            <person name="Tomsovsky M."/>
            <person name="Tulloss R.E."/>
            <person name="Uehling J."/>
            <person name="Grigoriev I.V."/>
            <person name="Vagvolgyi C."/>
            <person name="Papp T."/>
            <person name="Martin F.M."/>
            <person name="Miettinen O."/>
            <person name="Hibbett D.S."/>
            <person name="Nagy L.G."/>
        </authorList>
    </citation>
    <scope>NUCLEOTIDE SEQUENCE [LARGE SCALE GENOMIC DNA]</scope>
    <source>
        <strain evidence="3 4">FP101781</strain>
    </source>
</reference>
<keyword evidence="2" id="KW-1133">Transmembrane helix</keyword>
<proteinExistence type="predicted"/>
<dbReference type="Proteomes" id="UP000298030">
    <property type="component" value="Unassembled WGS sequence"/>
</dbReference>
<feature type="region of interest" description="Disordered" evidence="1">
    <location>
        <begin position="312"/>
        <end position="335"/>
    </location>
</feature>
<dbReference type="SUPFAM" id="SSF81321">
    <property type="entry name" value="Family A G protein-coupled receptor-like"/>
    <property type="match status" value="1"/>
</dbReference>
<name>A0A4Y7TA58_COPMI</name>
<dbReference type="STRING" id="71717.A0A4Y7TA58"/>
<keyword evidence="2" id="KW-0812">Transmembrane</keyword>
<protein>
    <recommendedName>
        <fullName evidence="5">G-protein coupled receptors family 1 profile domain-containing protein</fullName>
    </recommendedName>
</protein>
<feature type="transmembrane region" description="Helical" evidence="2">
    <location>
        <begin position="250"/>
        <end position="270"/>
    </location>
</feature>
<keyword evidence="4" id="KW-1185">Reference proteome</keyword>
<gene>
    <name evidence="3" type="ORF">FA13DRAFT_477680</name>
</gene>
<sequence>MLTPEEEDTYVPNPYRGYATIKLVFIVFQMFGLCGTVLMLATVLLGRVPRQATWYNLVFSFLVSTTSYSLLFLSGHWNDKSPPYYLCRAQALLIYASPPYTAATTCGLVVQIYLNLSNTLTGSVDMRRKGWKLVLIFPYVVFIGMIIGCLVATIRNPGIVQRVEDSPYCIFSVVTPSRIASIIVVVLMIIHVTLQVFIFIQLKKGWAIIRHRPTQLSTIIRVGLFSMVGALAVVLGLVFAFSAANGPFDVMLAVIPAVIAFIFGTQGDLARRWMFWRWRWKNGSFHSQASEQQRTTSSTRLVRLNAGHTHTTSIDLADSPLPKHPPISKSSSSYLPRPAQADYYMPKLPPDALCHDPYGLNRDH</sequence>
<evidence type="ECO:0000256" key="2">
    <source>
        <dbReference type="SAM" id="Phobius"/>
    </source>
</evidence>
<accession>A0A4Y7TA58</accession>
<feature type="transmembrane region" description="Helical" evidence="2">
    <location>
        <begin position="179"/>
        <end position="202"/>
    </location>
</feature>
<feature type="transmembrane region" description="Helical" evidence="2">
    <location>
        <begin position="222"/>
        <end position="244"/>
    </location>
</feature>
<comment type="caution">
    <text evidence="3">The sequence shown here is derived from an EMBL/GenBank/DDBJ whole genome shotgun (WGS) entry which is preliminary data.</text>
</comment>